<dbReference type="Pfam" id="PF04464">
    <property type="entry name" value="Glyphos_transf"/>
    <property type="match status" value="1"/>
</dbReference>
<dbReference type="CDD" id="cd00761">
    <property type="entry name" value="Glyco_tranf_GTA_type"/>
    <property type="match status" value="1"/>
</dbReference>
<dbReference type="InterPro" id="IPR007554">
    <property type="entry name" value="Glycerophosphate_synth"/>
</dbReference>
<dbReference type="PANTHER" id="PTHR22916:SF3">
    <property type="entry name" value="UDP-GLCNAC:BETAGAL BETA-1,3-N-ACETYLGLUCOSAMINYLTRANSFERASE-LIKE PROTEIN 1"/>
    <property type="match status" value="1"/>
</dbReference>
<dbReference type="Gene3D" id="3.90.550.10">
    <property type="entry name" value="Spore Coat Polysaccharide Biosynthesis Protein SpsA, Chain A"/>
    <property type="match status" value="1"/>
</dbReference>
<organism evidence="2 3">
    <name type="scientific">Brevibacterium casei CIP 102111</name>
    <dbReference type="NCBI Taxonomy" id="1255625"/>
    <lineage>
        <taxon>Bacteria</taxon>
        <taxon>Bacillati</taxon>
        <taxon>Actinomycetota</taxon>
        <taxon>Actinomycetes</taxon>
        <taxon>Micrococcales</taxon>
        <taxon>Brevibacteriaceae</taxon>
        <taxon>Brevibacterium</taxon>
    </lineage>
</organism>
<evidence type="ECO:0000313" key="2">
    <source>
        <dbReference type="EMBL" id="SMX84832.1"/>
    </source>
</evidence>
<proteinExistence type="predicted"/>
<protein>
    <submittedName>
        <fullName evidence="2">Glycosyltransferase involved in cell wall bisynthesis</fullName>
    </submittedName>
</protein>
<dbReference type="InterPro" id="IPR001173">
    <property type="entry name" value="Glyco_trans_2-like"/>
</dbReference>
<evidence type="ECO:0000313" key="3">
    <source>
        <dbReference type="Proteomes" id="UP000234333"/>
    </source>
</evidence>
<dbReference type="AlphaFoldDB" id="A0A2H1JCF6"/>
<dbReference type="RefSeq" id="WP_101624271.1">
    <property type="nucleotide sequence ID" value="NZ_FXZC01000004.1"/>
</dbReference>
<evidence type="ECO:0000259" key="1">
    <source>
        <dbReference type="Pfam" id="PF00535"/>
    </source>
</evidence>
<dbReference type="InterPro" id="IPR029044">
    <property type="entry name" value="Nucleotide-diphossugar_trans"/>
</dbReference>
<dbReference type="EMBL" id="FXZC01000004">
    <property type="protein sequence ID" value="SMX84832.1"/>
    <property type="molecule type" value="Genomic_DNA"/>
</dbReference>
<dbReference type="PANTHER" id="PTHR22916">
    <property type="entry name" value="GLYCOSYLTRANSFERASE"/>
    <property type="match status" value="1"/>
</dbReference>
<gene>
    <name evidence="2" type="ORF">BC102111_02068</name>
</gene>
<dbReference type="SUPFAM" id="SSF53448">
    <property type="entry name" value="Nucleotide-diphospho-sugar transferases"/>
    <property type="match status" value="1"/>
</dbReference>
<dbReference type="GeneID" id="99774680"/>
<accession>A0A2H1JCF6</accession>
<dbReference type="GO" id="GO:0016758">
    <property type="term" value="F:hexosyltransferase activity"/>
    <property type="evidence" value="ECO:0007669"/>
    <property type="project" value="UniProtKB-ARBA"/>
</dbReference>
<dbReference type="Gene3D" id="3.40.50.12580">
    <property type="match status" value="1"/>
</dbReference>
<reference evidence="2 3" key="1">
    <citation type="submission" date="2017-03" db="EMBL/GenBank/DDBJ databases">
        <authorList>
            <person name="Afonso C.L."/>
            <person name="Miller P.J."/>
            <person name="Scott M.A."/>
            <person name="Spackman E."/>
            <person name="Goraichik I."/>
            <person name="Dimitrov K.M."/>
            <person name="Suarez D.L."/>
            <person name="Swayne D.E."/>
        </authorList>
    </citation>
    <scope>NUCLEOTIDE SEQUENCE [LARGE SCALE GENOMIC DNA]</scope>
    <source>
        <strain evidence="2 3">CIP 102111</strain>
    </source>
</reference>
<dbReference type="Proteomes" id="UP000234333">
    <property type="component" value="Unassembled WGS sequence"/>
</dbReference>
<dbReference type="GO" id="GO:0016020">
    <property type="term" value="C:membrane"/>
    <property type="evidence" value="ECO:0007669"/>
    <property type="project" value="InterPro"/>
</dbReference>
<feature type="domain" description="Glycosyltransferase 2-like" evidence="1">
    <location>
        <begin position="5"/>
        <end position="174"/>
    </location>
</feature>
<dbReference type="Pfam" id="PF00535">
    <property type="entry name" value="Glycos_transf_2"/>
    <property type="match status" value="1"/>
</dbReference>
<dbReference type="GO" id="GO:0047355">
    <property type="term" value="F:CDP-glycerol glycerophosphotransferase activity"/>
    <property type="evidence" value="ECO:0007669"/>
    <property type="project" value="InterPro"/>
</dbReference>
<keyword evidence="2" id="KW-0808">Transferase</keyword>
<name>A0A2H1JCF6_9MICO</name>
<dbReference type="InterPro" id="IPR043148">
    <property type="entry name" value="TagF_C"/>
</dbReference>
<sequence>MTRFSLISAVYNVGRYLPDFLRSLDDQTFDHSDVEIVLVNDGATDSSADVIAEWSATTDYSVVVVDQKNAGQSAARNAGLDHACGAWVSFPDPDDILDRDYLTSVDANLRSADHASLLAAHLVDFWEAKGEISDSHPLRFRFKGGTQVVDLNRFPRNIHLHASSAFFRRDRVEEFGIRFDPRIRPVFEDAHFVQSYLLVSEDPTIIFDDDARYLYRRRADGSSTLQTSGIDERRYTDVLRYGLLDLLQRPMSDNVIPRWLQYAVLYDLFWVLRAEESLSPKSGHLPSAVADEFCELMAEIRSLLDPQAIEAFDLIKVSLTQREVMLHGFSQRDWTWDCIQAEEYDAKKKLVKLRYHFTGAQPKEQVKFRGLDAEPMYAKTRAIRYLGRPLIYERILWVSARGTITVSLDGIEAPIETTPPRPKRFVLRPSRSAALAEQTSVKAIQRRRPRLNMGDRAIAAMTVSPHYRRKFANAWVFMDRQAQAGDNAEHLFKYVRRHHPDRNSWFVLEEGSADWKRLKAEGVDRLVAHGSRTWKALCLNADLIVSSHIDVDVINPFALSDGRRPVWDHIFLQHGVTMNDISAWLNTKRPRMVVTSTEPEHRSIVGDGSPYILSTKETVMSGMPRYDRLSELDSAMTSSRSSTITVMPTWRKDLGTALAKVDDPVERAELFRRSEWWRNWSGLLKSVRLHEAASKQGLRIRFMPHPGFEAYIGPDDLPDDIELVRHSTHDFQTVLVEAAAVVTDLSSVAFDAAYIDRPVMYFQFDADSIYGGGHIAKPGYFSFEDDGFGPVAATVEEAAEAVESLVSGDDPRLEEYARRRTATFTLPKSGNCERTYKAIVRSLKVVSPKDGIRLHPSPQAQPTRYLGAPIPAVPTAIAETPTVPTP</sequence>